<feature type="transmembrane region" description="Helical" evidence="1">
    <location>
        <begin position="54"/>
        <end position="75"/>
    </location>
</feature>
<protein>
    <recommendedName>
        <fullName evidence="4">Integral membrane protein</fullName>
    </recommendedName>
</protein>
<keyword evidence="1" id="KW-0472">Membrane</keyword>
<keyword evidence="1" id="KW-0812">Transmembrane</keyword>
<accession>A0ABZ2SML8</accession>
<dbReference type="RefSeq" id="WP_207941070.1">
    <property type="nucleotide sequence ID" value="NZ_CP147251.1"/>
</dbReference>
<organism evidence="2 3">
    <name type="scientific">Candidatus Enterococcus lowellii</name>
    <dbReference type="NCBI Taxonomy" id="2230877"/>
    <lineage>
        <taxon>Bacteria</taxon>
        <taxon>Bacillati</taxon>
        <taxon>Bacillota</taxon>
        <taxon>Bacilli</taxon>
        <taxon>Lactobacillales</taxon>
        <taxon>Enterococcaceae</taxon>
        <taxon>Enterococcus</taxon>
    </lineage>
</organism>
<evidence type="ECO:0000313" key="2">
    <source>
        <dbReference type="EMBL" id="WYJ76737.1"/>
    </source>
</evidence>
<proteinExistence type="predicted"/>
<reference evidence="2 3" key="1">
    <citation type="submission" date="2021-03" db="EMBL/GenBank/DDBJ databases">
        <authorList>
            <person name="Gilmore M.S."/>
            <person name="Schwartzman J."/>
            <person name="Van Tyne D."/>
            <person name="Martin M."/>
            <person name="Earl A.M."/>
            <person name="Manson A.L."/>
            <person name="Straub T."/>
            <person name="Salamzade R."/>
            <person name="Saavedra J."/>
            <person name="Lebreton F."/>
            <person name="Prichula J."/>
            <person name="Schaufler K."/>
            <person name="Gaca A."/>
            <person name="Sgardioli B."/>
            <person name="Wagenaar J."/>
            <person name="Strong T."/>
        </authorList>
    </citation>
    <scope>NUCLEOTIDE SEQUENCE [LARGE SCALE GENOMIC DNA]</scope>
    <source>
        <strain evidence="2 3">DIV2402</strain>
    </source>
</reference>
<evidence type="ECO:0008006" key="4">
    <source>
        <dbReference type="Google" id="ProtNLM"/>
    </source>
</evidence>
<dbReference type="PANTHER" id="PTHR37309:SF1">
    <property type="entry name" value="SLR0284 PROTEIN"/>
    <property type="match status" value="1"/>
</dbReference>
<keyword evidence="1" id="KW-1133">Transmembrane helix</keyword>
<dbReference type="InterPro" id="IPR007165">
    <property type="entry name" value="Phage_holin_4_2"/>
</dbReference>
<reference evidence="2 3" key="2">
    <citation type="submission" date="2024-03" db="EMBL/GenBank/DDBJ databases">
        <title>The Genome Sequence of Enterococcus sp. DIV2402.</title>
        <authorList>
            <consortium name="The Broad Institute Genomics Platform"/>
            <consortium name="The Broad Institute Microbial Omics Core"/>
            <consortium name="The Broad Institute Genomic Center for Infectious Diseases"/>
            <person name="Earl A."/>
            <person name="Manson A."/>
            <person name="Gilmore M."/>
            <person name="Schwartman J."/>
            <person name="Shea T."/>
            <person name="Abouelleil A."/>
            <person name="Cao P."/>
            <person name="Chapman S."/>
            <person name="Cusick C."/>
            <person name="Young S."/>
            <person name="Neafsey D."/>
            <person name="Nusbaum C."/>
            <person name="Birren B."/>
        </authorList>
    </citation>
    <scope>NUCLEOTIDE SEQUENCE [LARGE SCALE GENOMIC DNA]</scope>
    <source>
        <strain evidence="2 3">DIV2402</strain>
    </source>
</reference>
<dbReference type="Proteomes" id="UP000664701">
    <property type="component" value="Chromosome"/>
</dbReference>
<evidence type="ECO:0000256" key="1">
    <source>
        <dbReference type="SAM" id="Phobius"/>
    </source>
</evidence>
<feature type="transmembrane region" description="Helical" evidence="1">
    <location>
        <begin position="7"/>
        <end position="24"/>
    </location>
</feature>
<name>A0ABZ2SML8_9ENTE</name>
<dbReference type="PANTHER" id="PTHR37309">
    <property type="entry name" value="SLR0284 PROTEIN"/>
    <property type="match status" value="1"/>
</dbReference>
<sequence length="120" mass="13354">MTYFQRLIINMLTFISLSVLLPQMVHVQSIMMALLASFVLSILNALIKPILTIISFPLTLLTLGFFSFVINALMLQFTSSFVGTHNFGFSSFGAALLVAIIMSVVNMIVTEHQMEKYQAS</sequence>
<feature type="transmembrane region" description="Helical" evidence="1">
    <location>
        <begin position="30"/>
        <end position="47"/>
    </location>
</feature>
<gene>
    <name evidence="2" type="ORF">DOK78_001373</name>
</gene>
<keyword evidence="3" id="KW-1185">Reference proteome</keyword>
<evidence type="ECO:0000313" key="3">
    <source>
        <dbReference type="Proteomes" id="UP000664701"/>
    </source>
</evidence>
<feature type="transmembrane region" description="Helical" evidence="1">
    <location>
        <begin position="87"/>
        <end position="109"/>
    </location>
</feature>
<dbReference type="Pfam" id="PF04020">
    <property type="entry name" value="Phage_holin_4_2"/>
    <property type="match status" value="1"/>
</dbReference>
<dbReference type="EMBL" id="CP147251">
    <property type="protein sequence ID" value="WYJ76737.1"/>
    <property type="molecule type" value="Genomic_DNA"/>
</dbReference>